<dbReference type="InterPro" id="IPR011032">
    <property type="entry name" value="GroES-like_sf"/>
</dbReference>
<dbReference type="Gene3D" id="3.40.50.720">
    <property type="entry name" value="NAD(P)-binding Rossmann-like Domain"/>
    <property type="match status" value="1"/>
</dbReference>
<evidence type="ECO:0000256" key="1">
    <source>
        <dbReference type="ARBA" id="ARBA00022857"/>
    </source>
</evidence>
<proteinExistence type="predicted"/>
<organism evidence="3 4">
    <name type="scientific">Halobellus rubicundus</name>
    <dbReference type="NCBI Taxonomy" id="2996466"/>
    <lineage>
        <taxon>Archaea</taxon>
        <taxon>Methanobacteriati</taxon>
        <taxon>Methanobacteriota</taxon>
        <taxon>Stenosarchaea group</taxon>
        <taxon>Halobacteria</taxon>
        <taxon>Halobacteriales</taxon>
        <taxon>Haloferacaceae</taxon>
        <taxon>Halobellus</taxon>
    </lineage>
</organism>
<dbReference type="GO" id="GO:0043168">
    <property type="term" value="F:anion binding"/>
    <property type="evidence" value="ECO:0007669"/>
    <property type="project" value="UniProtKB-ARBA"/>
</dbReference>
<dbReference type="PANTHER" id="PTHR44154:SF1">
    <property type="entry name" value="QUINONE OXIDOREDUCTASE"/>
    <property type="match status" value="1"/>
</dbReference>
<accession>A0ABD5MFR8</accession>
<dbReference type="CDD" id="cd08253">
    <property type="entry name" value="zeta_crystallin"/>
    <property type="match status" value="1"/>
</dbReference>
<dbReference type="Pfam" id="PF08240">
    <property type="entry name" value="ADH_N"/>
    <property type="match status" value="1"/>
</dbReference>
<dbReference type="SMART" id="SM00829">
    <property type="entry name" value="PKS_ER"/>
    <property type="match status" value="1"/>
</dbReference>
<dbReference type="InterPro" id="IPR051603">
    <property type="entry name" value="Zinc-ADH_QOR/CCCR"/>
</dbReference>
<keyword evidence="1" id="KW-0521">NADP</keyword>
<dbReference type="InterPro" id="IPR013154">
    <property type="entry name" value="ADH-like_N"/>
</dbReference>
<dbReference type="GO" id="GO:0044281">
    <property type="term" value="P:small molecule metabolic process"/>
    <property type="evidence" value="ECO:0007669"/>
    <property type="project" value="UniProtKB-ARBA"/>
</dbReference>
<dbReference type="RefSeq" id="WP_372391752.1">
    <property type="nucleotide sequence ID" value="NZ_JBGNYA010000002.1"/>
</dbReference>
<sequence>MCYLWDQNMRAIRYHKPGGSGKLQIDEINQPEPGPNEVLVKTRAVSVNPVDLVIRNSSHTNHPKTIGSDIAGEVESIGDDVTTFQVGDRVFATGLHAGHFSRGSFADYVLIPIDLLSSLPKDVSFEHGAAIALVGVTAWRAFIHHTNINPGDTVLIHGGNGGVGHIAIQIASLIGATVIATSRRKHHSILSDLGADYVFDYTSNDLGQEIKSNCNGVDVILDSHPQQYICLNTELLNLNGDIVIINGAETIIPDITSMRQKEIDLHMMSMTNLVIHQNLPDIGSVLKEIGQLMSNSQLTVRIHREYSLESADEAYSFLQENSVLGKVVVKP</sequence>
<dbReference type="Pfam" id="PF13602">
    <property type="entry name" value="ADH_zinc_N_2"/>
    <property type="match status" value="1"/>
</dbReference>
<dbReference type="Gene3D" id="3.90.180.10">
    <property type="entry name" value="Medium-chain alcohol dehydrogenases, catalytic domain"/>
    <property type="match status" value="1"/>
</dbReference>
<name>A0ABD5MFR8_9EURY</name>
<dbReference type="GO" id="GO:0016616">
    <property type="term" value="F:oxidoreductase activity, acting on the CH-OH group of donors, NAD or NADP as acceptor"/>
    <property type="evidence" value="ECO:0007669"/>
    <property type="project" value="UniProtKB-ARBA"/>
</dbReference>
<evidence type="ECO:0000313" key="3">
    <source>
        <dbReference type="EMBL" id="MFA1612504.1"/>
    </source>
</evidence>
<evidence type="ECO:0000259" key="2">
    <source>
        <dbReference type="SMART" id="SM00829"/>
    </source>
</evidence>
<dbReference type="InterPro" id="IPR036291">
    <property type="entry name" value="NAD(P)-bd_dom_sf"/>
</dbReference>
<dbReference type="PANTHER" id="PTHR44154">
    <property type="entry name" value="QUINONE OXIDOREDUCTASE"/>
    <property type="match status" value="1"/>
</dbReference>
<dbReference type="Proteomes" id="UP001570511">
    <property type="component" value="Unassembled WGS sequence"/>
</dbReference>
<dbReference type="SUPFAM" id="SSF51735">
    <property type="entry name" value="NAD(P)-binding Rossmann-fold domains"/>
    <property type="match status" value="1"/>
</dbReference>
<gene>
    <name evidence="3" type="ORF">OS889_16075</name>
</gene>
<feature type="domain" description="Enoyl reductase (ER)" evidence="2">
    <location>
        <begin position="18"/>
        <end position="329"/>
    </location>
</feature>
<dbReference type="AlphaFoldDB" id="A0ABD5MFR8"/>
<evidence type="ECO:0000313" key="4">
    <source>
        <dbReference type="Proteomes" id="UP001570511"/>
    </source>
</evidence>
<dbReference type="GO" id="GO:0030554">
    <property type="term" value="F:adenyl nucleotide binding"/>
    <property type="evidence" value="ECO:0007669"/>
    <property type="project" value="UniProtKB-ARBA"/>
</dbReference>
<keyword evidence="4" id="KW-1185">Reference proteome</keyword>
<dbReference type="InterPro" id="IPR020843">
    <property type="entry name" value="ER"/>
</dbReference>
<reference evidence="3 4" key="1">
    <citation type="submission" date="2024-08" db="EMBL/GenBank/DDBJ databases">
        <title>Halobellus sp. MBLA0158 whole genome sequence.</title>
        <authorList>
            <person name="Hwang C.Y."/>
            <person name="Cho E.-S."/>
            <person name="Seo M.-J."/>
        </authorList>
    </citation>
    <scope>NUCLEOTIDE SEQUENCE [LARGE SCALE GENOMIC DNA]</scope>
    <source>
        <strain evidence="3 4">MBLA0158</strain>
    </source>
</reference>
<comment type="caution">
    <text evidence="3">The sequence shown here is derived from an EMBL/GenBank/DDBJ whole genome shotgun (WGS) entry which is preliminary data.</text>
</comment>
<dbReference type="EMBL" id="JBGNYA010000002">
    <property type="protein sequence ID" value="MFA1612504.1"/>
    <property type="molecule type" value="Genomic_DNA"/>
</dbReference>
<protein>
    <submittedName>
        <fullName evidence="3">Zinc-binding alcohol dehydrogenase family protein</fullName>
    </submittedName>
</protein>
<dbReference type="SUPFAM" id="SSF50129">
    <property type="entry name" value="GroES-like"/>
    <property type="match status" value="1"/>
</dbReference>